<dbReference type="InterPro" id="IPR036388">
    <property type="entry name" value="WH-like_DNA-bd_sf"/>
</dbReference>
<dbReference type="STRING" id="1797259.A2989_00240"/>
<sequence length="192" mass="22260">MLKDLFISKTRVKLLQTFLSDSTQMYHVRDLVRKTGDEINAVRRELQRMEGLGMVKKEPRGNRLYYWFRQDYIFYQDLLSLVAKTTSLGVSLVKNRSKLGRVTLAMLSSRFVRHQPRKNPDEVDVLIVGDISLSELSALIKAEEATRSQTINYTPMTDEELKFRRSRRDPFLLSILTSSRVMIIGDQEDLVG</sequence>
<evidence type="ECO:0000313" key="1">
    <source>
        <dbReference type="EMBL" id="OGD03247.1"/>
    </source>
</evidence>
<comment type="caution">
    <text evidence="1">The sequence shown here is derived from an EMBL/GenBank/DDBJ whole genome shotgun (WGS) entry which is preliminary data.</text>
</comment>
<accession>A0A1F4ZBJ6</accession>
<reference evidence="1 2" key="1">
    <citation type="journal article" date="2016" name="Nat. Commun.">
        <title>Thousands of microbial genomes shed light on interconnected biogeochemical processes in an aquifer system.</title>
        <authorList>
            <person name="Anantharaman K."/>
            <person name="Brown C.T."/>
            <person name="Hug L.A."/>
            <person name="Sharon I."/>
            <person name="Castelle C.J."/>
            <person name="Probst A.J."/>
            <person name="Thomas B.C."/>
            <person name="Singh A."/>
            <person name="Wilkins M.J."/>
            <person name="Karaoz U."/>
            <person name="Brodie E.L."/>
            <person name="Williams K.H."/>
            <person name="Hubbard S.S."/>
            <person name="Banfield J.F."/>
        </authorList>
    </citation>
    <scope>NUCLEOTIDE SEQUENCE [LARGE SCALE GENOMIC DNA]</scope>
</reference>
<dbReference type="SUPFAM" id="SSF46785">
    <property type="entry name" value="Winged helix' DNA-binding domain"/>
    <property type="match status" value="1"/>
</dbReference>
<dbReference type="Gene3D" id="1.10.10.10">
    <property type="entry name" value="Winged helix-like DNA-binding domain superfamily/Winged helix DNA-binding domain"/>
    <property type="match status" value="1"/>
</dbReference>
<dbReference type="AlphaFoldDB" id="A0A1F4ZBJ6"/>
<dbReference type="InterPro" id="IPR036390">
    <property type="entry name" value="WH_DNA-bd_sf"/>
</dbReference>
<gene>
    <name evidence="1" type="ORF">A2989_00240</name>
</gene>
<protein>
    <recommendedName>
        <fullName evidence="3">HTH arsR-type domain-containing protein</fullName>
    </recommendedName>
</protein>
<proteinExistence type="predicted"/>
<evidence type="ECO:0008006" key="3">
    <source>
        <dbReference type="Google" id="ProtNLM"/>
    </source>
</evidence>
<dbReference type="EMBL" id="MEXN01000007">
    <property type="protein sequence ID" value="OGD03247.1"/>
    <property type="molecule type" value="Genomic_DNA"/>
</dbReference>
<name>A0A1F4ZBJ6_9BACT</name>
<evidence type="ECO:0000313" key="2">
    <source>
        <dbReference type="Proteomes" id="UP000177080"/>
    </source>
</evidence>
<organism evidence="1 2">
    <name type="scientific">Candidatus Amesbacteria bacterium RIFCSPLOWO2_01_FULL_48_25</name>
    <dbReference type="NCBI Taxonomy" id="1797259"/>
    <lineage>
        <taxon>Bacteria</taxon>
        <taxon>Candidatus Amesiibacteriota</taxon>
    </lineage>
</organism>
<dbReference type="Proteomes" id="UP000177080">
    <property type="component" value="Unassembled WGS sequence"/>
</dbReference>